<dbReference type="AlphaFoldDB" id="A0A2S8SCB3"/>
<dbReference type="InterPro" id="IPR005467">
    <property type="entry name" value="His_kinase_dom"/>
</dbReference>
<dbReference type="EMBL" id="PVEP01000001">
    <property type="protein sequence ID" value="PQV58477.1"/>
    <property type="molecule type" value="Genomic_DNA"/>
</dbReference>
<dbReference type="GO" id="GO:0004721">
    <property type="term" value="F:phosphoprotein phosphatase activity"/>
    <property type="evidence" value="ECO:0007669"/>
    <property type="project" value="TreeGrafter"/>
</dbReference>
<evidence type="ECO:0000256" key="3">
    <source>
        <dbReference type="ARBA" id="ARBA00012438"/>
    </source>
</evidence>
<dbReference type="SMART" id="SM00388">
    <property type="entry name" value="HisKA"/>
    <property type="match status" value="1"/>
</dbReference>
<gene>
    <name evidence="13" type="ORF">LX70_00289</name>
</gene>
<dbReference type="InterPro" id="IPR036097">
    <property type="entry name" value="HisK_dim/P_sf"/>
</dbReference>
<dbReference type="SUPFAM" id="SSF55874">
    <property type="entry name" value="ATPase domain of HSP90 chaperone/DNA topoisomerase II/histidine kinase"/>
    <property type="match status" value="1"/>
</dbReference>
<sequence>MTTDIISACLAAVPMPLVHIDATQRVLSANAAADALFGMALSGRGAGTFLRHPTYLDGVERCLQDGDATSARITLVTQSGETHLAVTINPFTDPSGGGPGAIIAFEDQTALEQSASIRRDFVANVSHELRTPLTALVGFIDTLRGAARDDPAARDRFLGIMEREAGRMIRLVNDLLSLSRVESEERRRPEARVDLVALIRATLVTLRDQARAAGVAVDLQAPDDAIQIRGDADQLTQVCQNLLENALKYGAAGQAVTIRVGRIEREPVLRGPAVQIEFIDKGEGIDALHLPRITERFYRVDTHRSREKGGTGLGLAIVKHIVNRHRGRLKIESEPGKGSNFIVLLPAD</sequence>
<dbReference type="SMART" id="SM00387">
    <property type="entry name" value="HATPase_c"/>
    <property type="match status" value="1"/>
</dbReference>
<dbReference type="PROSITE" id="PS50109">
    <property type="entry name" value="HIS_KIN"/>
    <property type="match status" value="1"/>
</dbReference>
<comment type="subcellular location">
    <subcellularLocation>
        <location evidence="2">Cell membrane</location>
    </subcellularLocation>
</comment>
<dbReference type="CDD" id="cd00130">
    <property type="entry name" value="PAS"/>
    <property type="match status" value="1"/>
</dbReference>
<dbReference type="InterPro" id="IPR003594">
    <property type="entry name" value="HATPase_dom"/>
</dbReference>
<comment type="caution">
    <text evidence="13">The sequence shown here is derived from an EMBL/GenBank/DDBJ whole genome shotgun (WGS) entry which is preliminary data.</text>
</comment>
<name>A0A2S8SCB3_9RHOB</name>
<dbReference type="Gene3D" id="1.10.287.130">
    <property type="match status" value="1"/>
</dbReference>
<dbReference type="GO" id="GO:0005886">
    <property type="term" value="C:plasma membrane"/>
    <property type="evidence" value="ECO:0007669"/>
    <property type="project" value="UniProtKB-SubCell"/>
</dbReference>
<dbReference type="PRINTS" id="PR00344">
    <property type="entry name" value="BCTRLSENSOR"/>
</dbReference>
<dbReference type="PANTHER" id="PTHR45453">
    <property type="entry name" value="PHOSPHATE REGULON SENSOR PROTEIN PHOR"/>
    <property type="match status" value="1"/>
</dbReference>
<dbReference type="InterPro" id="IPR003661">
    <property type="entry name" value="HisK_dim/P_dom"/>
</dbReference>
<dbReference type="GO" id="GO:0016036">
    <property type="term" value="P:cellular response to phosphate starvation"/>
    <property type="evidence" value="ECO:0007669"/>
    <property type="project" value="TreeGrafter"/>
</dbReference>
<keyword evidence="4" id="KW-1003">Cell membrane</keyword>
<keyword evidence="8 13" id="KW-0418">Kinase</keyword>
<evidence type="ECO:0000256" key="10">
    <source>
        <dbReference type="ARBA" id="ARBA00023012"/>
    </source>
</evidence>
<keyword evidence="14" id="KW-1185">Reference proteome</keyword>
<dbReference type="Pfam" id="PF00512">
    <property type="entry name" value="HisKA"/>
    <property type="match status" value="1"/>
</dbReference>
<dbReference type="CDD" id="cd00082">
    <property type="entry name" value="HisKA"/>
    <property type="match status" value="1"/>
</dbReference>
<dbReference type="Proteomes" id="UP000238338">
    <property type="component" value="Unassembled WGS sequence"/>
</dbReference>
<evidence type="ECO:0000256" key="9">
    <source>
        <dbReference type="ARBA" id="ARBA00022840"/>
    </source>
</evidence>
<dbReference type="FunFam" id="3.30.565.10:FF:000006">
    <property type="entry name" value="Sensor histidine kinase WalK"/>
    <property type="match status" value="1"/>
</dbReference>
<dbReference type="Gene3D" id="3.30.565.10">
    <property type="entry name" value="Histidine kinase-like ATPase, C-terminal domain"/>
    <property type="match status" value="1"/>
</dbReference>
<dbReference type="OrthoDB" id="9813151at2"/>
<keyword evidence="5" id="KW-0597">Phosphoprotein</keyword>
<dbReference type="SUPFAM" id="SSF47384">
    <property type="entry name" value="Homodimeric domain of signal transducing histidine kinase"/>
    <property type="match status" value="1"/>
</dbReference>
<evidence type="ECO:0000313" key="14">
    <source>
        <dbReference type="Proteomes" id="UP000238338"/>
    </source>
</evidence>
<dbReference type="PANTHER" id="PTHR45453:SF1">
    <property type="entry name" value="PHOSPHATE REGULON SENSOR PROTEIN PHOR"/>
    <property type="match status" value="1"/>
</dbReference>
<dbReference type="GO" id="GO:0000155">
    <property type="term" value="F:phosphorelay sensor kinase activity"/>
    <property type="evidence" value="ECO:0007669"/>
    <property type="project" value="InterPro"/>
</dbReference>
<evidence type="ECO:0000256" key="4">
    <source>
        <dbReference type="ARBA" id="ARBA00022475"/>
    </source>
</evidence>
<evidence type="ECO:0000256" key="1">
    <source>
        <dbReference type="ARBA" id="ARBA00000085"/>
    </source>
</evidence>
<dbReference type="SUPFAM" id="SSF55785">
    <property type="entry name" value="PYP-like sensor domain (PAS domain)"/>
    <property type="match status" value="1"/>
</dbReference>
<evidence type="ECO:0000256" key="11">
    <source>
        <dbReference type="ARBA" id="ARBA00023136"/>
    </source>
</evidence>
<evidence type="ECO:0000256" key="7">
    <source>
        <dbReference type="ARBA" id="ARBA00022741"/>
    </source>
</evidence>
<evidence type="ECO:0000256" key="2">
    <source>
        <dbReference type="ARBA" id="ARBA00004236"/>
    </source>
</evidence>
<dbReference type="InterPro" id="IPR004358">
    <property type="entry name" value="Sig_transdc_His_kin-like_C"/>
</dbReference>
<dbReference type="Pfam" id="PF08448">
    <property type="entry name" value="PAS_4"/>
    <property type="match status" value="1"/>
</dbReference>
<dbReference type="FunFam" id="1.10.287.130:FF:000008">
    <property type="entry name" value="Two-component sensor histidine kinase"/>
    <property type="match status" value="1"/>
</dbReference>
<keyword evidence="6" id="KW-0808">Transferase</keyword>
<evidence type="ECO:0000256" key="5">
    <source>
        <dbReference type="ARBA" id="ARBA00022553"/>
    </source>
</evidence>
<evidence type="ECO:0000313" key="13">
    <source>
        <dbReference type="EMBL" id="PQV58477.1"/>
    </source>
</evidence>
<keyword evidence="7" id="KW-0547">Nucleotide-binding</keyword>
<reference evidence="13 14" key="1">
    <citation type="submission" date="2018-02" db="EMBL/GenBank/DDBJ databases">
        <title>Genomic Encyclopedia of Archaeal and Bacterial Type Strains, Phase II (KMG-II): from individual species to whole genera.</title>
        <authorList>
            <person name="Goeker M."/>
        </authorList>
    </citation>
    <scope>NUCLEOTIDE SEQUENCE [LARGE SCALE GENOMIC DNA]</scope>
    <source>
        <strain evidence="13 14">DSM 18921</strain>
    </source>
</reference>
<dbReference type="Gene3D" id="3.30.450.20">
    <property type="entry name" value="PAS domain"/>
    <property type="match status" value="1"/>
</dbReference>
<dbReference type="EC" id="2.7.13.3" evidence="3"/>
<evidence type="ECO:0000259" key="12">
    <source>
        <dbReference type="PROSITE" id="PS50109"/>
    </source>
</evidence>
<dbReference type="InterPro" id="IPR013656">
    <property type="entry name" value="PAS_4"/>
</dbReference>
<keyword evidence="9" id="KW-0067">ATP-binding</keyword>
<dbReference type="RefSeq" id="WP_105512753.1">
    <property type="nucleotide sequence ID" value="NZ_PVEP01000001.1"/>
</dbReference>
<keyword evidence="11" id="KW-0472">Membrane</keyword>
<accession>A0A2S8SCB3</accession>
<proteinExistence type="predicted"/>
<dbReference type="GO" id="GO:0005524">
    <property type="term" value="F:ATP binding"/>
    <property type="evidence" value="ECO:0007669"/>
    <property type="project" value="UniProtKB-KW"/>
</dbReference>
<comment type="catalytic activity">
    <reaction evidence="1">
        <text>ATP + protein L-histidine = ADP + protein N-phospho-L-histidine.</text>
        <dbReference type="EC" id="2.7.13.3"/>
    </reaction>
</comment>
<dbReference type="InterPro" id="IPR050351">
    <property type="entry name" value="BphY/WalK/GraS-like"/>
</dbReference>
<evidence type="ECO:0000256" key="6">
    <source>
        <dbReference type="ARBA" id="ARBA00022679"/>
    </source>
</evidence>
<evidence type="ECO:0000256" key="8">
    <source>
        <dbReference type="ARBA" id="ARBA00022777"/>
    </source>
</evidence>
<protein>
    <recommendedName>
        <fullName evidence="3">histidine kinase</fullName>
        <ecNumber evidence="3">2.7.13.3</ecNumber>
    </recommendedName>
</protein>
<dbReference type="Pfam" id="PF02518">
    <property type="entry name" value="HATPase_c"/>
    <property type="match status" value="1"/>
</dbReference>
<dbReference type="InterPro" id="IPR036890">
    <property type="entry name" value="HATPase_C_sf"/>
</dbReference>
<organism evidence="13 14">
    <name type="scientific">Albidovulum denitrificans</name>
    <dbReference type="NCBI Taxonomy" id="404881"/>
    <lineage>
        <taxon>Bacteria</taxon>
        <taxon>Pseudomonadati</taxon>
        <taxon>Pseudomonadota</taxon>
        <taxon>Alphaproteobacteria</taxon>
        <taxon>Rhodobacterales</taxon>
        <taxon>Paracoccaceae</taxon>
        <taxon>Albidovulum</taxon>
    </lineage>
</organism>
<keyword evidence="10" id="KW-0902">Two-component regulatory system</keyword>
<feature type="domain" description="Histidine kinase" evidence="12">
    <location>
        <begin position="124"/>
        <end position="348"/>
    </location>
</feature>
<dbReference type="InterPro" id="IPR035965">
    <property type="entry name" value="PAS-like_dom_sf"/>
</dbReference>
<dbReference type="InterPro" id="IPR000014">
    <property type="entry name" value="PAS"/>
</dbReference>